<feature type="region of interest" description="Disordered" evidence="1">
    <location>
        <begin position="449"/>
        <end position="514"/>
    </location>
</feature>
<feature type="compositionally biased region" description="Gly residues" evidence="1">
    <location>
        <begin position="450"/>
        <end position="462"/>
    </location>
</feature>
<keyword evidence="2" id="KW-0675">Receptor</keyword>
<protein>
    <submittedName>
        <fullName evidence="2">Nuclear receptor coactivator 7</fullName>
    </submittedName>
</protein>
<accession>W8ANN2</accession>
<feature type="compositionally biased region" description="Polar residues" evidence="1">
    <location>
        <begin position="468"/>
        <end position="479"/>
    </location>
</feature>
<evidence type="ECO:0000256" key="1">
    <source>
        <dbReference type="SAM" id="MobiDB-lite"/>
    </source>
</evidence>
<dbReference type="AlphaFoldDB" id="W8ANN2"/>
<dbReference type="OrthoDB" id="26679at2759"/>
<feature type="compositionally biased region" description="Basic and acidic residues" evidence="1">
    <location>
        <begin position="250"/>
        <end position="261"/>
    </location>
</feature>
<sequence>MHTAVFWRNGDILEGLRPGSPKPGHIERIDSTKSADSAQAEANKSDDPVITQRFLKINVRHITDGQGVVGGVLLVTPNAVMFDPNVSDPLVIEHGPESYGVIAPMELVVNAAIFHDIAHMRVSGGINTEQNTENAEIYYPQAVLEAKQAKEAKEQTNETEADEAKQGGSVETCDDQESLCSNVGGEREKAEEKGVEAKESVKTDDDGDTASTKANKTDDDTIVNDLKKTLNLTDTRTTLEERRKSLLDHHWAIPSKDRSSEDEGDNESQTTIDSGARGQDPHSATSSISGIGAASGGLNLPGGLAPADLEHLEELSKQSCYDSGIDIREPIPNLQPIPKKTVYSDADIVLSSDWVPPKTISPTLMSESPPRSSVLSGQSLDAGTSVAGGRKKTSSVSFSVDDNNGEQQAAAAVAATAAATAAQSEKNAEKKNKMLKRLSYPLAWVEGLTGEAGGPPSTGGSLGKSADSESAPNTGDSNQSVFSKVFSRRSSIGTFMRPQSSEGTASTTKLKDVKPQPKLDYRSMVSVDDKPELFISVDKLIPRPARACPDPPLYLRLRMGKPIGKAIPLPTSVMSYGKNKLRPEYWFSVPKNR</sequence>
<reference evidence="2" key="2">
    <citation type="journal article" date="2014" name="BMC Genomics">
        <title>A genomic perspective to assessing quality of mass-reared SIT flies used in Mediterranean fruit fly (Ceratitis capitata) eradication in California.</title>
        <authorList>
            <person name="Calla B."/>
            <person name="Hall B."/>
            <person name="Hou S."/>
            <person name="Geib S.M."/>
        </authorList>
    </citation>
    <scope>NUCLEOTIDE SEQUENCE</scope>
</reference>
<reference evidence="2" key="1">
    <citation type="submission" date="2013-07" db="EMBL/GenBank/DDBJ databases">
        <authorList>
            <person name="Geib S."/>
        </authorList>
    </citation>
    <scope>NUCLEOTIDE SEQUENCE</scope>
</reference>
<feature type="compositionally biased region" description="Basic and acidic residues" evidence="1">
    <location>
        <begin position="185"/>
        <end position="204"/>
    </location>
</feature>
<feature type="compositionally biased region" description="Polar residues" evidence="1">
    <location>
        <begin position="497"/>
        <end position="508"/>
    </location>
</feature>
<feature type="compositionally biased region" description="Polar residues" evidence="1">
    <location>
        <begin position="361"/>
        <end position="382"/>
    </location>
</feature>
<feature type="region of interest" description="Disordered" evidence="1">
    <location>
        <begin position="149"/>
        <end position="216"/>
    </location>
</feature>
<feature type="region of interest" description="Disordered" evidence="1">
    <location>
        <begin position="250"/>
        <end position="290"/>
    </location>
</feature>
<feature type="compositionally biased region" description="Basic and acidic residues" evidence="1">
    <location>
        <begin position="24"/>
        <end position="33"/>
    </location>
</feature>
<evidence type="ECO:0000313" key="2">
    <source>
        <dbReference type="EMBL" id="JAB87607.1"/>
    </source>
</evidence>
<feature type="region of interest" description="Disordered" evidence="1">
    <location>
        <begin position="17"/>
        <end position="45"/>
    </location>
</feature>
<dbReference type="EMBL" id="GAMC01018948">
    <property type="protein sequence ID" value="JAB87607.1"/>
    <property type="molecule type" value="mRNA"/>
</dbReference>
<organism evidence="2">
    <name type="scientific">Ceratitis capitata</name>
    <name type="common">Mediterranean fruit fly</name>
    <name type="synonym">Tephritis capitata</name>
    <dbReference type="NCBI Taxonomy" id="7213"/>
    <lineage>
        <taxon>Eukaryota</taxon>
        <taxon>Metazoa</taxon>
        <taxon>Ecdysozoa</taxon>
        <taxon>Arthropoda</taxon>
        <taxon>Hexapoda</taxon>
        <taxon>Insecta</taxon>
        <taxon>Pterygota</taxon>
        <taxon>Neoptera</taxon>
        <taxon>Endopterygota</taxon>
        <taxon>Diptera</taxon>
        <taxon>Brachycera</taxon>
        <taxon>Muscomorpha</taxon>
        <taxon>Tephritoidea</taxon>
        <taxon>Tephritidae</taxon>
        <taxon>Ceratitis</taxon>
        <taxon>Ceratitis</taxon>
    </lineage>
</organism>
<name>W8ANN2_CERCA</name>
<gene>
    <name evidence="2" type="primary">NCOA7</name>
</gene>
<feature type="region of interest" description="Disordered" evidence="1">
    <location>
        <begin position="361"/>
        <end position="401"/>
    </location>
</feature>
<feature type="compositionally biased region" description="Low complexity" evidence="1">
    <location>
        <begin position="480"/>
        <end position="491"/>
    </location>
</feature>
<proteinExistence type="evidence at transcript level"/>